<protein>
    <submittedName>
        <fullName evidence="4">Endonuclease-reverse transcriptase</fullName>
    </submittedName>
</protein>
<dbReference type="GO" id="GO:0004197">
    <property type="term" value="F:cysteine-type endopeptidase activity"/>
    <property type="evidence" value="ECO:0007669"/>
    <property type="project" value="InterPro"/>
</dbReference>
<dbReference type="AlphaFoldDB" id="D7F168"/>
<keyword evidence="4" id="KW-0378">Hydrolase</keyword>
<dbReference type="PANTHER" id="PTHR47027:SF8">
    <property type="entry name" value="RIBONUCLEASE H"/>
    <property type="match status" value="1"/>
</dbReference>
<dbReference type="SUPFAM" id="SSF56672">
    <property type="entry name" value="DNA/RNA polymerases"/>
    <property type="match status" value="1"/>
</dbReference>
<dbReference type="PANTHER" id="PTHR47027">
    <property type="entry name" value="REVERSE TRANSCRIPTASE DOMAIN-CONTAINING PROTEIN"/>
    <property type="match status" value="1"/>
</dbReference>
<dbReference type="InterPro" id="IPR002138">
    <property type="entry name" value="Pept_C14_p10"/>
</dbReference>
<keyword evidence="4" id="KW-0540">Nuclease</keyword>
<evidence type="ECO:0000259" key="2">
    <source>
        <dbReference type="PROSITE" id="PS50207"/>
    </source>
</evidence>
<evidence type="ECO:0000256" key="1">
    <source>
        <dbReference type="SAM" id="MobiDB-lite"/>
    </source>
</evidence>
<accession>D7F168</accession>
<dbReference type="GO" id="GO:0003964">
    <property type="term" value="F:RNA-directed DNA polymerase activity"/>
    <property type="evidence" value="ECO:0007669"/>
    <property type="project" value="UniProtKB-KW"/>
</dbReference>
<proteinExistence type="predicted"/>
<dbReference type="Pfam" id="PF00078">
    <property type="entry name" value="RVT_1"/>
    <property type="match status" value="1"/>
</dbReference>
<dbReference type="Gene3D" id="3.60.10.10">
    <property type="entry name" value="Endonuclease/exonuclease/phosphatase"/>
    <property type="match status" value="1"/>
</dbReference>
<dbReference type="GO" id="GO:0006508">
    <property type="term" value="P:proteolysis"/>
    <property type="evidence" value="ECO:0007669"/>
    <property type="project" value="InterPro"/>
</dbReference>
<reference evidence="4" key="1">
    <citation type="journal article" date="2010" name="BMC Evol. Biol.">
        <title>Generation of microsatellite repeat families by RTE retrotransposons in lepidopteran genomes.</title>
        <authorList>
            <person name="Tay W.T."/>
            <person name="Behere G.T."/>
            <person name="Batterham P."/>
            <person name="Heckel D.G."/>
        </authorList>
    </citation>
    <scope>NUCLEOTIDE SEQUENCE</scope>
</reference>
<dbReference type="SUPFAM" id="SSF56219">
    <property type="entry name" value="DNase I-like"/>
    <property type="match status" value="1"/>
</dbReference>
<dbReference type="InterPro" id="IPR000477">
    <property type="entry name" value="RT_dom"/>
</dbReference>
<dbReference type="GO" id="GO:0004519">
    <property type="term" value="F:endonuclease activity"/>
    <property type="evidence" value="ECO:0007669"/>
    <property type="project" value="UniProtKB-KW"/>
</dbReference>
<keyword evidence="4" id="KW-0548">Nucleotidyltransferase</keyword>
<dbReference type="Pfam" id="PF03372">
    <property type="entry name" value="Exo_endo_phos"/>
    <property type="match status" value="1"/>
</dbReference>
<evidence type="ECO:0000313" key="4">
    <source>
        <dbReference type="EMBL" id="ADI61821.1"/>
    </source>
</evidence>
<name>D7F168_BOMMO</name>
<dbReference type="CDD" id="cd09076">
    <property type="entry name" value="L1-EN"/>
    <property type="match status" value="1"/>
</dbReference>
<dbReference type="CDD" id="cd01650">
    <property type="entry name" value="RT_nLTR_like"/>
    <property type="match status" value="1"/>
</dbReference>
<keyword evidence="4" id="KW-0808">Transferase</keyword>
<organism evidence="4">
    <name type="scientific">Bombyx mori</name>
    <name type="common">Silk moth</name>
    <dbReference type="NCBI Taxonomy" id="7091"/>
    <lineage>
        <taxon>Eukaryota</taxon>
        <taxon>Metazoa</taxon>
        <taxon>Ecdysozoa</taxon>
        <taxon>Arthropoda</taxon>
        <taxon>Hexapoda</taxon>
        <taxon>Insecta</taxon>
        <taxon>Pterygota</taxon>
        <taxon>Neoptera</taxon>
        <taxon>Endopterygota</taxon>
        <taxon>Lepidoptera</taxon>
        <taxon>Glossata</taxon>
        <taxon>Ditrysia</taxon>
        <taxon>Bombycoidea</taxon>
        <taxon>Bombycidae</taxon>
        <taxon>Bombycinae</taxon>
        <taxon>Bombyx</taxon>
    </lineage>
</organism>
<sequence>MMSTDILFDVLSCDPTDHRRHPLPGASGVKLATEASHEVTRQASEGRIVTGDSKTILIRKQQRISTWNVNGLLQAGKLSIVEKEMENHNLSILGICETHMRNNGHFKTSTGNTVYFSGNENSSRNGVAIVLPPYLNQYVLGYHPISDRILTLKLNTKPFITNVIQIYAPTAQAKYEDIDDFYHSLDATLGSIPNREITFIPGDWNAKVGETTADGHIRRTVGNFGLGKRNDRGERFLEFCVEKDLTILNTCFQHHARRLYTWKSPGDRFRNQINYILINSRWRSTVSNVKTYPGADCGSDHVLLVANFRLRLKAQKRKMQFIDPDKQDSFRNALEKQLLGTTPPASESAEGLWQRLKSSIASAVSETVPKQAKQKRSMWISNDTWELIERRRTCTGSDKIENYNALSKDIKQRCRRDKNIFIENIYKGIESHSLKLQSSDLFKKVRLLSKKYKAKTWVIGDEDGDSITDLQLITERWRRYCESLYKNPTNDTTCGPDFVWADIVQEPSILHSEIKATLKKLKDNKAPGHDNITAETLKHSATQGIDVLHKICNHIWQNGEWPDDWRSSIILPHKKALHKKGSTKDCNNYRTLALISHASKILLHIINSRIRHFLDWQIPQEQAGFVKGRGTREQILNIRQLIERCHEFDTPIILCFVDYSKAFDCVGWNCLWRVLQELGVPMHLKAFLQSLYYGSQGTVRVDYTMSNRFNFRRGVRQGCILSPILFNIYGEYIMRKTLENWDGGITIGGVKVTNLRYADDTTLLATTEAEMTELLNRMEHIGLEMGLALNRSKTKIMVVDRTKKLELSGTLNLELVDNFIYLGSNINNTGSSELEVRRRIGMAKGAMTQLGKIWKDHNITQKTKTKLVLTLVFSIFIYGAETWTLKAADRKRVDAFEMWCWRRMLRIPWTAKRSNQSILDQLQIKTRLSTLCLRRALEYFGHIARKTPDSLERLFVTGKHRGKETRGRSPTGWFDQIAPH</sequence>
<evidence type="ECO:0000259" key="3">
    <source>
        <dbReference type="PROSITE" id="PS50878"/>
    </source>
</evidence>
<dbReference type="InterPro" id="IPR036691">
    <property type="entry name" value="Endo/exonu/phosph_ase_sf"/>
</dbReference>
<feature type="region of interest" description="Disordered" evidence="1">
    <location>
        <begin position="961"/>
        <end position="980"/>
    </location>
</feature>
<dbReference type="EMBL" id="FJ265553">
    <property type="protein sequence ID" value="ADI61821.1"/>
    <property type="molecule type" value="Genomic_DNA"/>
</dbReference>
<dbReference type="PROSITE" id="PS50207">
    <property type="entry name" value="CASPASE_P10"/>
    <property type="match status" value="1"/>
</dbReference>
<keyword evidence="4" id="KW-0695">RNA-directed DNA polymerase</keyword>
<feature type="domain" description="Reverse transcriptase" evidence="3">
    <location>
        <begin position="558"/>
        <end position="826"/>
    </location>
</feature>
<dbReference type="InterPro" id="IPR005135">
    <property type="entry name" value="Endo/exonuclease/phosphatase"/>
</dbReference>
<dbReference type="InterPro" id="IPR043502">
    <property type="entry name" value="DNA/RNA_pol_sf"/>
</dbReference>
<keyword evidence="4" id="KW-0255">Endonuclease</keyword>
<feature type="domain" description="Caspase family p10" evidence="2">
    <location>
        <begin position="389"/>
        <end position="488"/>
    </location>
</feature>
<dbReference type="PROSITE" id="PS50878">
    <property type="entry name" value="RT_POL"/>
    <property type="match status" value="1"/>
</dbReference>